<evidence type="ECO:0000313" key="2">
    <source>
        <dbReference type="Proteomes" id="UP000037069"/>
    </source>
</evidence>
<protein>
    <submittedName>
        <fullName evidence="1">Uncharacterized protein</fullName>
    </submittedName>
</protein>
<accession>A0A0L0BR75</accession>
<comment type="caution">
    <text evidence="1">The sequence shown here is derived from an EMBL/GenBank/DDBJ whole genome shotgun (WGS) entry which is preliminary data.</text>
</comment>
<name>A0A0L0BR75_LUCCU</name>
<keyword evidence="2" id="KW-1185">Reference proteome</keyword>
<evidence type="ECO:0000313" key="1">
    <source>
        <dbReference type="EMBL" id="KNC22580.1"/>
    </source>
</evidence>
<organism evidence="1 2">
    <name type="scientific">Lucilia cuprina</name>
    <name type="common">Green bottle fly</name>
    <name type="synonym">Australian sheep blowfly</name>
    <dbReference type="NCBI Taxonomy" id="7375"/>
    <lineage>
        <taxon>Eukaryota</taxon>
        <taxon>Metazoa</taxon>
        <taxon>Ecdysozoa</taxon>
        <taxon>Arthropoda</taxon>
        <taxon>Hexapoda</taxon>
        <taxon>Insecta</taxon>
        <taxon>Pterygota</taxon>
        <taxon>Neoptera</taxon>
        <taxon>Endopterygota</taxon>
        <taxon>Diptera</taxon>
        <taxon>Brachycera</taxon>
        <taxon>Muscomorpha</taxon>
        <taxon>Oestroidea</taxon>
        <taxon>Calliphoridae</taxon>
        <taxon>Luciliinae</taxon>
        <taxon>Lucilia</taxon>
    </lineage>
</organism>
<dbReference type="Proteomes" id="UP000037069">
    <property type="component" value="Unassembled WGS sequence"/>
</dbReference>
<dbReference type="EMBL" id="JRES01001480">
    <property type="protein sequence ID" value="KNC22580.1"/>
    <property type="molecule type" value="Genomic_DNA"/>
</dbReference>
<proteinExistence type="predicted"/>
<reference evidence="1 2" key="1">
    <citation type="journal article" date="2015" name="Nat. Commun.">
        <title>Lucilia cuprina genome unlocks parasitic fly biology to underpin future interventions.</title>
        <authorList>
            <person name="Anstead C.A."/>
            <person name="Korhonen P.K."/>
            <person name="Young N.D."/>
            <person name="Hall R.S."/>
            <person name="Jex A.R."/>
            <person name="Murali S.C."/>
            <person name="Hughes D.S."/>
            <person name="Lee S.F."/>
            <person name="Perry T."/>
            <person name="Stroehlein A.J."/>
            <person name="Ansell B.R."/>
            <person name="Breugelmans B."/>
            <person name="Hofmann A."/>
            <person name="Qu J."/>
            <person name="Dugan S."/>
            <person name="Lee S.L."/>
            <person name="Chao H."/>
            <person name="Dinh H."/>
            <person name="Han Y."/>
            <person name="Doddapaneni H.V."/>
            <person name="Worley K.C."/>
            <person name="Muzny D.M."/>
            <person name="Ioannidis P."/>
            <person name="Waterhouse R.M."/>
            <person name="Zdobnov E.M."/>
            <person name="James P.J."/>
            <person name="Bagnall N.H."/>
            <person name="Kotze A.C."/>
            <person name="Gibbs R.A."/>
            <person name="Richards S."/>
            <person name="Batterham P."/>
            <person name="Gasser R.B."/>
        </authorList>
    </citation>
    <scope>NUCLEOTIDE SEQUENCE [LARGE SCALE GENOMIC DNA]</scope>
    <source>
        <strain evidence="1 2">LS</strain>
        <tissue evidence="1">Full body</tissue>
    </source>
</reference>
<dbReference type="AlphaFoldDB" id="A0A0L0BR75"/>
<gene>
    <name evidence="1" type="ORF">FF38_00205</name>
</gene>
<sequence>MTVKILYKNEPVCAPTNKISSSEKLLNASYCKCLICIMPTNVAIVAVPYINNSHIVTSITARATKSGLDIKTKNNIKDIIVKTNTKIPTNKPLWARAQSTEGDNKEGLLAEGTVDGIRLLCMELLSVSDSSILSEALVERVLADNFDVEPCTVYEYKFTETVMNATGICHMSEGCNEQVTRLSVDCNLYNQLHIQKHCLSDLGDLHKN</sequence>